<evidence type="ECO:0000313" key="1">
    <source>
        <dbReference type="EMBL" id="OGG84903.1"/>
    </source>
</evidence>
<reference evidence="1 2" key="1">
    <citation type="journal article" date="2016" name="Nat. Commun.">
        <title>Thousands of microbial genomes shed light on interconnected biogeochemical processes in an aquifer system.</title>
        <authorList>
            <person name="Anantharaman K."/>
            <person name="Brown C.T."/>
            <person name="Hug L.A."/>
            <person name="Sharon I."/>
            <person name="Castelle C.J."/>
            <person name="Probst A.J."/>
            <person name="Thomas B.C."/>
            <person name="Singh A."/>
            <person name="Wilkins M.J."/>
            <person name="Karaoz U."/>
            <person name="Brodie E.L."/>
            <person name="Williams K.H."/>
            <person name="Hubbard S.S."/>
            <person name="Banfield J.F."/>
        </authorList>
    </citation>
    <scope>NUCLEOTIDE SEQUENCE [LARGE SCALE GENOMIC DNA]</scope>
</reference>
<dbReference type="EMBL" id="MFMM01000001">
    <property type="protein sequence ID" value="OGG84903.1"/>
    <property type="molecule type" value="Genomic_DNA"/>
</dbReference>
<evidence type="ECO:0000313" key="2">
    <source>
        <dbReference type="Proteomes" id="UP000177325"/>
    </source>
</evidence>
<organism evidence="1 2">
    <name type="scientific">Candidatus Kaiserbacteria bacterium RIFCSPLOWO2_12_FULL_45_26</name>
    <dbReference type="NCBI Taxonomy" id="1798525"/>
    <lineage>
        <taxon>Bacteria</taxon>
        <taxon>Candidatus Kaiseribacteriota</taxon>
    </lineage>
</organism>
<name>A0A1F6FGC1_9BACT</name>
<gene>
    <name evidence="1" type="ORF">A3G90_02420</name>
</gene>
<accession>A0A1F6FGC1</accession>
<dbReference type="AlphaFoldDB" id="A0A1F6FGC1"/>
<dbReference type="Proteomes" id="UP000177325">
    <property type="component" value="Unassembled WGS sequence"/>
</dbReference>
<proteinExistence type="predicted"/>
<protein>
    <submittedName>
        <fullName evidence="1">Uncharacterized protein</fullName>
    </submittedName>
</protein>
<comment type="caution">
    <text evidence="1">The sequence shown here is derived from an EMBL/GenBank/DDBJ whole genome shotgun (WGS) entry which is preliminary data.</text>
</comment>
<sequence>MNQSKIRDQRMWAKWNAAGAVSGAIKLVADYSAGDQKILDVLSNEMTNDVIDEAIGNWTQRHFKKPNPRVKTLLLGYATAVTRKVFAGTTPYPDFSPEWKRDVSNRAYALLDFKKFKEQQVPVIVDALSPILGDTRDKFENGLHGYSLAKIANVVGCVAYMVKNGLEPELLRMTPEEANASLLKMAETRAKTHPDKVLTFDPSTDEPHEVVTEILLRTNPPDISAILPKR</sequence>